<dbReference type="Proteomes" id="UP000676717">
    <property type="component" value="Segment"/>
</dbReference>
<proteinExistence type="predicted"/>
<evidence type="ECO:0000313" key="2">
    <source>
        <dbReference type="Proteomes" id="UP000676717"/>
    </source>
</evidence>
<dbReference type="SMR" id="A0A8E5KAP7"/>
<accession>A0A8E5KAP7</accession>
<organism evidence="1 2">
    <name type="scientific">Staphylococcus phage PM56</name>
    <dbReference type="NCBI Taxonomy" id="2834980"/>
    <lineage>
        <taxon>Viruses</taxon>
        <taxon>Duplodnaviria</taxon>
        <taxon>Heunggongvirae</taxon>
        <taxon>Uroviricota</taxon>
        <taxon>Caudoviricetes</taxon>
        <taxon>Herelleviridae</taxon>
        <taxon>Twortvirinae</taxon>
        <taxon>Silviavirus</taxon>
        <taxon>Silviavirus remus</taxon>
    </lineage>
</organism>
<protein>
    <submittedName>
        <fullName evidence="1">Uncharacterized protein</fullName>
    </submittedName>
</protein>
<gene>
    <name evidence="1" type="ORF">PM56_016</name>
</gene>
<evidence type="ECO:0000313" key="1">
    <source>
        <dbReference type="EMBL" id="QVD57561.1"/>
    </source>
</evidence>
<reference evidence="1" key="1">
    <citation type="journal article" date="2021" name="Pharmaceuticals (Basel)">
        <title>epsilon(2)-Phages Are Naturally Bred and Have a Vastly Improved Host Range in Staphylococcus aureus over Wild Type Phages.</title>
        <authorList>
            <person name="Saez Moreno D."/>
            <person name="Visram Z."/>
            <person name="Mutti M."/>
            <person name="Restrepo-Cordoba M."/>
            <person name="Hartmann S."/>
            <person name="Kremers A.I."/>
            <person name="Tisakova L."/>
            <person name="Schertler S."/>
            <person name="Wittmann J."/>
            <person name="Kalali B."/>
            <person name="Monecke S."/>
            <person name="Ehricht R."/>
            <person name="Resch G."/>
            <person name="Corsini L."/>
        </authorList>
    </citation>
    <scope>NUCLEOTIDE SEQUENCE</scope>
</reference>
<dbReference type="EMBL" id="MW546071">
    <property type="protein sequence ID" value="QVD57561.1"/>
    <property type="molecule type" value="Genomic_DNA"/>
</dbReference>
<name>A0A8E5KAP7_9CAUD</name>
<sequence>MKNLGKIINIIEREWDINIDREYLADIYYNEVEQGRNKAISTLKRILERDKELSKYYYDTFLEALKKRDIKRVVSYFK</sequence>